<dbReference type="SUPFAM" id="SSF53850">
    <property type="entry name" value="Periplasmic binding protein-like II"/>
    <property type="match status" value="1"/>
</dbReference>
<evidence type="ECO:0000313" key="1">
    <source>
        <dbReference type="EMBL" id="CAB3777380.1"/>
    </source>
</evidence>
<protein>
    <recommendedName>
        <fullName evidence="3">4,5-dihydroxyphthalate decarboxylase</fullName>
    </recommendedName>
</protein>
<dbReference type="Gene3D" id="3.40.190.10">
    <property type="entry name" value="Periplasmic binding protein-like II"/>
    <property type="match status" value="3"/>
</dbReference>
<name>A0A6J5FGU2_9BURK</name>
<evidence type="ECO:0000313" key="2">
    <source>
        <dbReference type="Proteomes" id="UP000494252"/>
    </source>
</evidence>
<dbReference type="RefSeq" id="WP_175157806.1">
    <property type="nucleotide sequence ID" value="NZ_CADIKI010000001.1"/>
</dbReference>
<dbReference type="EMBL" id="CADIKI010000001">
    <property type="protein sequence ID" value="CAB3777380.1"/>
    <property type="molecule type" value="Genomic_DNA"/>
</dbReference>
<reference evidence="1 2" key="1">
    <citation type="submission" date="2020-04" db="EMBL/GenBank/DDBJ databases">
        <authorList>
            <person name="De Canck E."/>
        </authorList>
    </citation>
    <scope>NUCLEOTIDE SEQUENCE [LARGE SCALE GENOMIC DNA]</scope>
    <source>
        <strain evidence="1 2">LMG 27177</strain>
    </source>
</reference>
<dbReference type="Proteomes" id="UP000494252">
    <property type="component" value="Unassembled WGS sequence"/>
</dbReference>
<evidence type="ECO:0008006" key="3">
    <source>
        <dbReference type="Google" id="ProtNLM"/>
    </source>
</evidence>
<gene>
    <name evidence="1" type="ORF">LMG27177_00361</name>
</gene>
<proteinExistence type="predicted"/>
<sequence>MATLKTCIQTLGHTEALKTGKVDSGPWRLEFEEVPAIIQAFRRMVRGTEFDVSEMAITTYLCARAHGKLLTALPVFIVRAFHHGGILVNRNLDIEHPRQLEGRKVGVNRGYTVTAGVWARAVLQHQYGVDLSKITWVLSGDEHVAEYKAPSNVVPVEAGQKVEDLLISGEVAAAVGLKVENPNLVPLIPDAQNVAFSAMRESGYYPINHTVVVRNELLEQNPDLAPTLFKAFVDSKRQWLERLQQTQAHERQRGDEFYGRVMDTLGGDPLPYGIEPNRQALQSVIGFASEQGILTQQYALEDLFAAGTLDLVG</sequence>
<organism evidence="1 2">
    <name type="scientific">Paraburkholderia fynbosensis</name>
    <dbReference type="NCBI Taxonomy" id="1200993"/>
    <lineage>
        <taxon>Bacteria</taxon>
        <taxon>Pseudomonadati</taxon>
        <taxon>Pseudomonadota</taxon>
        <taxon>Betaproteobacteria</taxon>
        <taxon>Burkholderiales</taxon>
        <taxon>Burkholderiaceae</taxon>
        <taxon>Paraburkholderia</taxon>
    </lineage>
</organism>
<dbReference type="AlphaFoldDB" id="A0A6J5FGU2"/>
<accession>A0A6J5FGU2</accession>
<keyword evidence="2" id="KW-1185">Reference proteome</keyword>